<dbReference type="EMBL" id="ML743668">
    <property type="protein sequence ID" value="KAE8131262.1"/>
    <property type="molecule type" value="Genomic_DNA"/>
</dbReference>
<dbReference type="OrthoDB" id="194358at2759"/>
<evidence type="ECO:0000256" key="2">
    <source>
        <dbReference type="PROSITE-ProRule" id="PRU00023"/>
    </source>
</evidence>
<feature type="repeat" description="ANK" evidence="2">
    <location>
        <begin position="934"/>
        <end position="966"/>
    </location>
</feature>
<dbReference type="AlphaFoldDB" id="A0A5N6S9C9"/>
<dbReference type="PANTHER" id="PTHR46082">
    <property type="entry name" value="ATP/GTP-BINDING PROTEIN-RELATED"/>
    <property type="match status" value="1"/>
</dbReference>
<dbReference type="PROSITE" id="PS50088">
    <property type="entry name" value="ANK_REPEAT"/>
    <property type="match status" value="3"/>
</dbReference>
<dbReference type="GO" id="GO:0003824">
    <property type="term" value="F:catalytic activity"/>
    <property type="evidence" value="ECO:0007669"/>
    <property type="project" value="InterPro"/>
</dbReference>
<dbReference type="Pfam" id="PF12796">
    <property type="entry name" value="Ank_2"/>
    <property type="match status" value="1"/>
</dbReference>
<dbReference type="PROSITE" id="PS50297">
    <property type="entry name" value="ANK_REP_REGION"/>
    <property type="match status" value="3"/>
</dbReference>
<dbReference type="InterPro" id="IPR002110">
    <property type="entry name" value="Ankyrin_rpt"/>
</dbReference>
<dbReference type="RefSeq" id="XP_031907325.1">
    <property type="nucleotide sequence ID" value="XM_032061117.1"/>
</dbReference>
<reference evidence="6 7" key="1">
    <citation type="submission" date="2019-04" db="EMBL/GenBank/DDBJ databases">
        <title>Friends and foes A comparative genomics study of 23 Aspergillus species from section Flavi.</title>
        <authorList>
            <consortium name="DOE Joint Genome Institute"/>
            <person name="Kjaerbolling I."/>
            <person name="Vesth T."/>
            <person name="Frisvad J.C."/>
            <person name="Nybo J.L."/>
            <person name="Theobald S."/>
            <person name="Kildgaard S."/>
            <person name="Isbrandt T."/>
            <person name="Kuo A."/>
            <person name="Sato A."/>
            <person name="Lyhne E.K."/>
            <person name="Kogle M.E."/>
            <person name="Wiebenga A."/>
            <person name="Kun R.S."/>
            <person name="Lubbers R.J."/>
            <person name="Makela M.R."/>
            <person name="Barry K."/>
            <person name="Chovatia M."/>
            <person name="Clum A."/>
            <person name="Daum C."/>
            <person name="Haridas S."/>
            <person name="He G."/>
            <person name="LaButti K."/>
            <person name="Lipzen A."/>
            <person name="Mondo S."/>
            <person name="Riley R."/>
            <person name="Salamov A."/>
            <person name="Simmons B.A."/>
            <person name="Magnuson J.K."/>
            <person name="Henrissat B."/>
            <person name="Mortensen U.H."/>
            <person name="Larsen T.O."/>
            <person name="Devries R.P."/>
            <person name="Grigoriev I.V."/>
            <person name="Machida M."/>
            <person name="Baker S.E."/>
            <person name="Andersen M.R."/>
        </authorList>
    </citation>
    <scope>NUCLEOTIDE SEQUENCE [LARGE SCALE GENOMIC DNA]</scope>
    <source>
        <strain evidence="6 7">CBS 117625</strain>
    </source>
</reference>
<sequence>MAFTHNDYTVAWICALPLELAAAKAMLDDVHHPPPRPQFDHNVYTLGRVGSHNVVVACLPYGVYGTISTTSVVSHMVSTFPNIRFGFGLMVGIGGGVPSQSADIRLGDVVVSKPTSTSSGVIQFDYGKTLRGGHFQRTGSLNKPPLVLLKAVSQLESDYMTGKRLTGDILNDTLQNSESLRQQFSRPQVDWLFSPTYDHDDSKCNCLACDQTQLINRPERRTDDPCVHYGLIASGDQVMKDAKTRDFIARDLDILCFEMEAAGLMDELPSLVIRGICDYCDSHKNKQWQGYAALTAAAYAKALLSIVPGTLSMERDLCKSEKECLRSLSFREQEYRYNDIHAAVDTCMWLFKNPQYKAWLNSRQGLLWIKGNPGTGKSVLMKFAVQSMANRNAGQLVSFFIHGRGTNLQRTPLGLFRALLNTMLGSFPDYLSQLTKSFVDREKRYGSYEQGRWTWPEEELRKFVSQVLTEGTKSSPVIIFIDALDECGKDHARALLTYFKDLMEAVKRNGGQVKICLSSRHYPILGHYMIPSIYMEQQNTNDIQHIVGGMLKGFETEEDRKYFESQVLSKARGGFQWAVLVCDRVIEDSMIGTKKEDLRSRLATIPEALDGLYSNILHDVHESERQQMVKLFQWILFAQRPLSAHELRDALSIDKDMGSGAQPRSHSSWSDTVAKFEIHVRHLSKGLVEFQSRELWEQYEPEEEDSDREAQFIHQSVADFLLNNFFSGISRDPHLSQSVVGAGHFQISRACLRYMTLDEVLRGAERLPRSKLFQTFQLIPYAVRFLFQHIKEVEQHNILQSDLLSLVCWGQKSKLQEIARLWRVSDPYNLYTPRGWPFIEATAFHVLITLASKSAFYDLLQKDEVEVDGTDIDGNTPLLLTIKEGHQDMAVTLLNRSLEWQLQLKEVAGSIITWETSEKLERHYFVNVNAQDNENNTPLSVAMDEGALDVILKLIEGGANANTQDSAGRTPLTWAAGGGHIAIVTLLLQQGADPNTQDDAGQTPLSRVLEEGNKAVIKLLLE</sequence>
<keyword evidence="2" id="KW-0040">ANK repeat</keyword>
<dbReference type="Gene3D" id="1.25.40.20">
    <property type="entry name" value="Ankyrin repeat-containing domain"/>
    <property type="match status" value="1"/>
</dbReference>
<dbReference type="InterPro" id="IPR000845">
    <property type="entry name" value="Nucleoside_phosphorylase_d"/>
</dbReference>
<dbReference type="InterPro" id="IPR056884">
    <property type="entry name" value="NPHP3-like_N"/>
</dbReference>
<dbReference type="Gene3D" id="3.40.50.1580">
    <property type="entry name" value="Nucleoside phosphorylase domain"/>
    <property type="match status" value="1"/>
</dbReference>
<dbReference type="SUPFAM" id="SSF53167">
    <property type="entry name" value="Purine and uridine phosphorylases"/>
    <property type="match status" value="1"/>
</dbReference>
<dbReference type="Gene3D" id="3.40.50.300">
    <property type="entry name" value="P-loop containing nucleotide triphosphate hydrolases"/>
    <property type="match status" value="1"/>
</dbReference>
<dbReference type="SUPFAM" id="SSF52540">
    <property type="entry name" value="P-loop containing nucleoside triphosphate hydrolases"/>
    <property type="match status" value="1"/>
</dbReference>
<feature type="repeat" description="ANK" evidence="2">
    <location>
        <begin position="1000"/>
        <end position="1022"/>
    </location>
</feature>
<gene>
    <name evidence="6" type="ORF">BDV38DRAFT_288861</name>
</gene>
<dbReference type="SUPFAM" id="SSF48403">
    <property type="entry name" value="Ankyrin repeat"/>
    <property type="match status" value="1"/>
</dbReference>
<proteinExistence type="predicted"/>
<evidence type="ECO:0000259" key="5">
    <source>
        <dbReference type="Pfam" id="PF24883"/>
    </source>
</evidence>
<dbReference type="SMART" id="SM00248">
    <property type="entry name" value="ANK"/>
    <property type="match status" value="3"/>
</dbReference>
<protein>
    <recommendedName>
        <fullName evidence="8">Nucleoside phosphorylase domain-containing protein</fullName>
    </recommendedName>
</protein>
<evidence type="ECO:0000256" key="3">
    <source>
        <dbReference type="SAM" id="SignalP"/>
    </source>
</evidence>
<evidence type="ECO:0000313" key="6">
    <source>
        <dbReference type="EMBL" id="KAE8131262.1"/>
    </source>
</evidence>
<dbReference type="PANTHER" id="PTHR46082:SF11">
    <property type="entry name" value="AAA+ ATPASE DOMAIN-CONTAINING PROTEIN-RELATED"/>
    <property type="match status" value="1"/>
</dbReference>
<keyword evidence="1" id="KW-0677">Repeat</keyword>
<dbReference type="InterPro" id="IPR053137">
    <property type="entry name" value="NLR-like"/>
</dbReference>
<dbReference type="GeneID" id="43645327"/>
<dbReference type="InterPro" id="IPR027417">
    <property type="entry name" value="P-loop_NTPase"/>
</dbReference>
<dbReference type="Pfam" id="PF24883">
    <property type="entry name" value="NPHP3_N"/>
    <property type="match status" value="1"/>
</dbReference>
<dbReference type="InterPro" id="IPR036770">
    <property type="entry name" value="Ankyrin_rpt-contain_sf"/>
</dbReference>
<keyword evidence="7" id="KW-1185">Reference proteome</keyword>
<dbReference type="Pfam" id="PF01048">
    <property type="entry name" value="PNP_UDP_1"/>
    <property type="match status" value="1"/>
</dbReference>
<feature type="domain" description="Nephrocystin 3-like N-terminal" evidence="5">
    <location>
        <begin position="345"/>
        <end position="520"/>
    </location>
</feature>
<evidence type="ECO:0000256" key="1">
    <source>
        <dbReference type="ARBA" id="ARBA00022737"/>
    </source>
</evidence>
<name>A0A5N6S9C9_ASPPS</name>
<feature type="chain" id="PRO_5025069850" description="Nucleoside phosphorylase domain-containing protein" evidence="3">
    <location>
        <begin position="26"/>
        <end position="1022"/>
    </location>
</feature>
<dbReference type="Proteomes" id="UP000325672">
    <property type="component" value="Unassembled WGS sequence"/>
</dbReference>
<dbReference type="InterPro" id="IPR035994">
    <property type="entry name" value="Nucleoside_phosphorylase_sf"/>
</dbReference>
<evidence type="ECO:0000313" key="7">
    <source>
        <dbReference type="Proteomes" id="UP000325672"/>
    </source>
</evidence>
<evidence type="ECO:0008006" key="8">
    <source>
        <dbReference type="Google" id="ProtNLM"/>
    </source>
</evidence>
<organism evidence="6 7">
    <name type="scientific">Aspergillus pseudotamarii</name>
    <dbReference type="NCBI Taxonomy" id="132259"/>
    <lineage>
        <taxon>Eukaryota</taxon>
        <taxon>Fungi</taxon>
        <taxon>Dikarya</taxon>
        <taxon>Ascomycota</taxon>
        <taxon>Pezizomycotina</taxon>
        <taxon>Eurotiomycetes</taxon>
        <taxon>Eurotiomycetidae</taxon>
        <taxon>Eurotiales</taxon>
        <taxon>Aspergillaceae</taxon>
        <taxon>Aspergillus</taxon>
        <taxon>Aspergillus subgen. Circumdati</taxon>
    </lineage>
</organism>
<evidence type="ECO:0000259" key="4">
    <source>
        <dbReference type="Pfam" id="PF01048"/>
    </source>
</evidence>
<accession>A0A5N6S9C9</accession>
<feature type="signal peptide" evidence="3">
    <location>
        <begin position="1"/>
        <end position="25"/>
    </location>
</feature>
<keyword evidence="3" id="KW-0732">Signal</keyword>
<dbReference type="GO" id="GO:0009116">
    <property type="term" value="P:nucleoside metabolic process"/>
    <property type="evidence" value="ECO:0007669"/>
    <property type="project" value="InterPro"/>
</dbReference>
<feature type="domain" description="Nucleoside phosphorylase" evidence="4">
    <location>
        <begin position="10"/>
        <end position="289"/>
    </location>
</feature>
<feature type="repeat" description="ANK" evidence="2">
    <location>
        <begin position="967"/>
        <end position="999"/>
    </location>
</feature>